<dbReference type="InterPro" id="IPR001436">
    <property type="entry name" value="Alpha-crystallin/sHSP_animal"/>
</dbReference>
<dbReference type="InterPro" id="IPR055269">
    <property type="entry name" value="Alpha-crystallin/HSP_16"/>
</dbReference>
<organism evidence="7 8">
    <name type="scientific">Polistes dominula</name>
    <name type="common">European paper wasp</name>
    <name type="synonym">Vespa dominula</name>
    <dbReference type="NCBI Taxonomy" id="743375"/>
    <lineage>
        <taxon>Eukaryota</taxon>
        <taxon>Metazoa</taxon>
        <taxon>Ecdysozoa</taxon>
        <taxon>Arthropoda</taxon>
        <taxon>Hexapoda</taxon>
        <taxon>Insecta</taxon>
        <taxon>Pterygota</taxon>
        <taxon>Neoptera</taxon>
        <taxon>Endopterygota</taxon>
        <taxon>Hymenoptera</taxon>
        <taxon>Apocrita</taxon>
        <taxon>Aculeata</taxon>
        <taxon>Vespoidea</taxon>
        <taxon>Vespidae</taxon>
        <taxon>Polistinae</taxon>
        <taxon>Polistini</taxon>
        <taxon>Polistes</taxon>
    </lineage>
</organism>
<dbReference type="PROSITE" id="PS01031">
    <property type="entry name" value="SHSP"/>
    <property type="match status" value="1"/>
</dbReference>
<evidence type="ECO:0000313" key="7">
    <source>
        <dbReference type="Proteomes" id="UP000694924"/>
    </source>
</evidence>
<dbReference type="PIRSF" id="PIRSF036514">
    <property type="entry name" value="Sm_HSP_B1"/>
    <property type="match status" value="1"/>
</dbReference>
<dbReference type="CDD" id="cd06526">
    <property type="entry name" value="metazoan_ACD"/>
    <property type="match status" value="1"/>
</dbReference>
<protein>
    <submittedName>
        <fullName evidence="8">Protein lethal(2)essential for life-like</fullName>
    </submittedName>
</protein>
<dbReference type="PRINTS" id="PR00299">
    <property type="entry name" value="ACRYSTALLIN"/>
</dbReference>
<keyword evidence="7" id="KW-1185">Reference proteome</keyword>
<sequence length="201" mass="23620">MRIRMSLIPRLFSHWWETLEQPHRLRGQRFGMGINPEEFLQPSVLERLEDRRWSPLLASPSSFYNYYRPWADLLRDEDTGGWSVVKNDKDKFHVTLDVQHFKPDEINVKIVDNYIIVEGKHEEKEDEHGIISRQFVRKYLIPDQCDPEKATSSLSSDGVLTITAPRKPEAIEEKKERVIKIEHTGKPALENEEEKKSAIKQ</sequence>
<dbReference type="GeneID" id="107064654"/>
<dbReference type="PANTHER" id="PTHR45640">
    <property type="entry name" value="HEAT SHOCK PROTEIN HSP-12.2-RELATED"/>
    <property type="match status" value="1"/>
</dbReference>
<dbReference type="Gene3D" id="2.60.40.790">
    <property type="match status" value="1"/>
</dbReference>
<gene>
    <name evidence="8" type="primary">LOC107064654</name>
</gene>
<dbReference type="PANTHER" id="PTHR45640:SF13">
    <property type="entry name" value="HEAT SHOCK PROTEIN 22-RELATED"/>
    <property type="match status" value="1"/>
</dbReference>
<accession>A0ABM1HYP1</accession>
<evidence type="ECO:0000256" key="4">
    <source>
        <dbReference type="RuleBase" id="RU003616"/>
    </source>
</evidence>
<evidence type="ECO:0000256" key="3">
    <source>
        <dbReference type="PROSITE-ProRule" id="PRU00285"/>
    </source>
</evidence>
<dbReference type="Proteomes" id="UP000694924">
    <property type="component" value="Unplaced"/>
</dbReference>
<feature type="domain" description="SHSP" evidence="6">
    <location>
        <begin position="73"/>
        <end position="182"/>
    </location>
</feature>
<name>A0ABM1HYP1_POLDO</name>
<dbReference type="SUPFAM" id="SSF49764">
    <property type="entry name" value="HSP20-like chaperones"/>
    <property type="match status" value="1"/>
</dbReference>
<evidence type="ECO:0000256" key="1">
    <source>
        <dbReference type="ARBA" id="ARBA00023016"/>
    </source>
</evidence>
<dbReference type="InterPro" id="IPR008978">
    <property type="entry name" value="HSP20-like_chaperone"/>
</dbReference>
<evidence type="ECO:0000259" key="6">
    <source>
        <dbReference type="PROSITE" id="PS01031"/>
    </source>
</evidence>
<keyword evidence="1" id="KW-0346">Stress response</keyword>
<dbReference type="Pfam" id="PF00011">
    <property type="entry name" value="HSP20"/>
    <property type="match status" value="1"/>
</dbReference>
<feature type="region of interest" description="Disordered" evidence="5">
    <location>
        <begin position="182"/>
        <end position="201"/>
    </location>
</feature>
<reference evidence="8" key="1">
    <citation type="submission" date="2025-08" db="UniProtKB">
        <authorList>
            <consortium name="RefSeq"/>
        </authorList>
    </citation>
    <scope>IDENTIFICATION</scope>
    <source>
        <tissue evidence="8">Whole body</tissue>
    </source>
</reference>
<evidence type="ECO:0000256" key="2">
    <source>
        <dbReference type="PIRNR" id="PIRNR036514"/>
    </source>
</evidence>
<proteinExistence type="inferred from homology"/>
<comment type="similarity">
    <text evidence="2 3 4">Belongs to the small heat shock protein (HSP20) family.</text>
</comment>
<dbReference type="InterPro" id="IPR002068">
    <property type="entry name" value="A-crystallin/Hsp20_dom"/>
</dbReference>
<evidence type="ECO:0000313" key="8">
    <source>
        <dbReference type="RefSeq" id="XP_015173078.1"/>
    </source>
</evidence>
<dbReference type="RefSeq" id="XP_015173078.1">
    <property type="nucleotide sequence ID" value="XM_015317592.1"/>
</dbReference>
<evidence type="ECO:0000256" key="5">
    <source>
        <dbReference type="SAM" id="MobiDB-lite"/>
    </source>
</evidence>